<reference evidence="3" key="1">
    <citation type="journal article" date="2023" name="Int. J. Syst. Evol. Microbiol.">
        <title>Mesoterricola silvestris gen. nov., sp. nov., Mesoterricola sediminis sp. nov., Geothrix oryzae sp. nov., Geothrix edaphica sp. nov., Geothrix rubra sp. nov., and Geothrix limicola sp. nov., six novel members of Acidobacteriota isolated from soils.</title>
        <authorList>
            <person name="Itoh H."/>
            <person name="Sugisawa Y."/>
            <person name="Mise K."/>
            <person name="Xu Z."/>
            <person name="Kuniyasu M."/>
            <person name="Ushijima N."/>
            <person name="Kawano K."/>
            <person name="Kobayashi E."/>
            <person name="Shiratori Y."/>
            <person name="Masuda Y."/>
            <person name="Senoo K."/>
        </authorList>
    </citation>
    <scope>NUCLEOTIDE SEQUENCE</scope>
    <source>
        <strain evidence="3">W786</strain>
    </source>
</reference>
<gene>
    <name evidence="3" type="ORF">METESE_23240</name>
</gene>
<dbReference type="InterPro" id="IPR050921">
    <property type="entry name" value="T4SS_GSP_E_ATPase"/>
</dbReference>
<dbReference type="EMBL" id="AP027081">
    <property type="protein sequence ID" value="BDU77366.1"/>
    <property type="molecule type" value="Genomic_DNA"/>
</dbReference>
<evidence type="ECO:0000259" key="2">
    <source>
        <dbReference type="Pfam" id="PF00437"/>
    </source>
</evidence>
<sequence length="479" mass="51392">MAKIDKFLQQMVLRGATVLRLDPGECPVAEVAGGHRISLSSQELLGSVLDALAKEILPGEHHAEFARGSKVSFDYALDGARYQVLVCRTTLGTRIAVARFGGAPAAGAEPSEGIEGLVMRLLSEGGSDLYLTVDEPPLLRVAGGVESVEDFGKATARRIQEAAQAWAPARAWEAFSAGQDVEFARVDPALPCRLRVSLFHDHAGPGLALRVIPREVPDPASLGLPDTVRRLAGLNKGLILLNGPMGSGKSTTLASLLALANQVRPAFIVTIQDAVEFEYPDGTCIIRQREVGGDLARHHQAIRSAIKQAPDILAAGPIRDAETLDLCLQAVQTGRVVIATHAAATREETLASLAGYFPPDQRRRVLARISESLNAIVGHTLLPRVGGGQVVAFETFFNNPGIAALIRTDRLSQLQDAMRQSRYGQVTHEEALVALVEENKVAPMEAYLRCHDRGAFISACHRSEIEFDPRGAGQTVTEV</sequence>
<dbReference type="Proteomes" id="UP001228113">
    <property type="component" value="Chromosome"/>
</dbReference>
<dbReference type="GO" id="GO:0016887">
    <property type="term" value="F:ATP hydrolysis activity"/>
    <property type="evidence" value="ECO:0007669"/>
    <property type="project" value="InterPro"/>
</dbReference>
<organism evidence="3 4">
    <name type="scientific">Mesoterricola sediminis</name>
    <dbReference type="NCBI Taxonomy" id="2927980"/>
    <lineage>
        <taxon>Bacteria</taxon>
        <taxon>Pseudomonadati</taxon>
        <taxon>Acidobacteriota</taxon>
        <taxon>Holophagae</taxon>
        <taxon>Holophagales</taxon>
        <taxon>Holophagaceae</taxon>
        <taxon>Mesoterricola</taxon>
    </lineage>
</organism>
<dbReference type="PANTHER" id="PTHR30486">
    <property type="entry name" value="TWITCHING MOTILITY PROTEIN PILT"/>
    <property type="match status" value="1"/>
</dbReference>
<proteinExistence type="inferred from homology"/>
<name>A0AA48GQF7_9BACT</name>
<protein>
    <recommendedName>
        <fullName evidence="2">Bacterial type II secretion system protein E domain-containing protein</fullName>
    </recommendedName>
</protein>
<evidence type="ECO:0000313" key="4">
    <source>
        <dbReference type="Proteomes" id="UP001228113"/>
    </source>
</evidence>
<evidence type="ECO:0000313" key="3">
    <source>
        <dbReference type="EMBL" id="BDU77366.1"/>
    </source>
</evidence>
<dbReference type="SUPFAM" id="SSF52540">
    <property type="entry name" value="P-loop containing nucleoside triphosphate hydrolases"/>
    <property type="match status" value="1"/>
</dbReference>
<dbReference type="InterPro" id="IPR001482">
    <property type="entry name" value="T2SS/T4SS_dom"/>
</dbReference>
<dbReference type="Pfam" id="PF00437">
    <property type="entry name" value="T2SSE"/>
    <property type="match status" value="1"/>
</dbReference>
<dbReference type="KEGG" id="msea:METESE_23240"/>
<dbReference type="RefSeq" id="WP_243333165.1">
    <property type="nucleotide sequence ID" value="NZ_AP027081.1"/>
</dbReference>
<dbReference type="AlphaFoldDB" id="A0AA48GQF7"/>
<keyword evidence="4" id="KW-1185">Reference proteome</keyword>
<dbReference type="InterPro" id="IPR027417">
    <property type="entry name" value="P-loop_NTPase"/>
</dbReference>
<accession>A0AA48GQF7</accession>
<evidence type="ECO:0000256" key="1">
    <source>
        <dbReference type="ARBA" id="ARBA00006611"/>
    </source>
</evidence>
<dbReference type="Gene3D" id="3.40.50.300">
    <property type="entry name" value="P-loop containing nucleotide triphosphate hydrolases"/>
    <property type="match status" value="1"/>
</dbReference>
<comment type="similarity">
    <text evidence="1">Belongs to the GSP E family.</text>
</comment>
<dbReference type="Gene3D" id="3.30.450.90">
    <property type="match status" value="2"/>
</dbReference>
<dbReference type="PANTHER" id="PTHR30486:SF6">
    <property type="entry name" value="TYPE IV PILUS RETRACTATION ATPASE PILT"/>
    <property type="match status" value="1"/>
</dbReference>
<feature type="domain" description="Bacterial type II secretion system protein E" evidence="2">
    <location>
        <begin position="193"/>
        <end position="383"/>
    </location>
</feature>